<dbReference type="PROSITE" id="PS00134">
    <property type="entry name" value="TRYPSIN_HIS"/>
    <property type="match status" value="1"/>
</dbReference>
<evidence type="ECO:0000256" key="2">
    <source>
        <dbReference type="ARBA" id="ARBA00022525"/>
    </source>
</evidence>
<proteinExistence type="predicted"/>
<dbReference type="InterPro" id="IPR043504">
    <property type="entry name" value="Peptidase_S1_PA_chymotrypsin"/>
</dbReference>
<dbReference type="EMBL" id="JARQZJ010000121">
    <property type="protein sequence ID" value="KAK9888000.1"/>
    <property type="molecule type" value="Genomic_DNA"/>
</dbReference>
<dbReference type="Proteomes" id="UP001431783">
    <property type="component" value="Unassembled WGS sequence"/>
</dbReference>
<dbReference type="SUPFAM" id="SSF50494">
    <property type="entry name" value="Trypsin-like serine proteases"/>
    <property type="match status" value="1"/>
</dbReference>
<dbReference type="InterPro" id="IPR033116">
    <property type="entry name" value="TRYPSIN_SER"/>
</dbReference>
<comment type="subcellular location">
    <subcellularLocation>
        <location evidence="1">Secreted</location>
    </subcellularLocation>
</comment>
<evidence type="ECO:0000256" key="1">
    <source>
        <dbReference type="ARBA" id="ARBA00004613"/>
    </source>
</evidence>
<evidence type="ECO:0000256" key="7">
    <source>
        <dbReference type="RuleBase" id="RU363034"/>
    </source>
</evidence>
<reference evidence="10 11" key="1">
    <citation type="submission" date="2023-03" db="EMBL/GenBank/DDBJ databases">
        <title>Genome insight into feeding habits of ladybird beetles.</title>
        <authorList>
            <person name="Li H.-S."/>
            <person name="Huang Y.-H."/>
            <person name="Pang H."/>
        </authorList>
    </citation>
    <scope>NUCLEOTIDE SEQUENCE [LARGE SCALE GENOMIC DNA]</scope>
    <source>
        <strain evidence="10">SYSU_2023b</strain>
        <tissue evidence="10">Whole body</tissue>
    </source>
</reference>
<sequence length="302" mass="33311">MQIIKYFAVSSILFLFFYDTCGQEIARKQCEKYTNNIERIEIQKSIPRSSRQTRHIVGGTRSAPSEFPFMAALGYGDIENIQWECGGSLISEKFVLTAAHCASHRELGPIRIIRLGTTNLRLPIGRSPAQDIEMQQVMIHPKYSAPIMYNDIALVELKKAVDFSSTVLPACLDTDPRLINVPLIAMGWGRLDFAGDLSDDLMKVTLSLSTQEECSKAYETESSRKLNRGIQSDTQICAGGTGNNPHDTCQGDSGGPLQMESGNKHIIVGITSFGKACGISNIPGVYTKVSAFVPWLETIVWK</sequence>
<dbReference type="InterPro" id="IPR018114">
    <property type="entry name" value="TRYPSIN_HIS"/>
</dbReference>
<dbReference type="PRINTS" id="PR00722">
    <property type="entry name" value="CHYMOTRYPSIN"/>
</dbReference>
<feature type="chain" id="PRO_5043340473" description="Peptidase S1 domain-containing protein" evidence="8">
    <location>
        <begin position="23"/>
        <end position="302"/>
    </location>
</feature>
<dbReference type="InterPro" id="IPR001254">
    <property type="entry name" value="Trypsin_dom"/>
</dbReference>
<dbReference type="GO" id="GO:0006508">
    <property type="term" value="P:proteolysis"/>
    <property type="evidence" value="ECO:0007669"/>
    <property type="project" value="UniProtKB-KW"/>
</dbReference>
<gene>
    <name evidence="10" type="ORF">WA026_000287</name>
</gene>
<organism evidence="10 11">
    <name type="scientific">Henosepilachna vigintioctopunctata</name>
    <dbReference type="NCBI Taxonomy" id="420089"/>
    <lineage>
        <taxon>Eukaryota</taxon>
        <taxon>Metazoa</taxon>
        <taxon>Ecdysozoa</taxon>
        <taxon>Arthropoda</taxon>
        <taxon>Hexapoda</taxon>
        <taxon>Insecta</taxon>
        <taxon>Pterygota</taxon>
        <taxon>Neoptera</taxon>
        <taxon>Endopterygota</taxon>
        <taxon>Coleoptera</taxon>
        <taxon>Polyphaga</taxon>
        <taxon>Cucujiformia</taxon>
        <taxon>Coccinelloidea</taxon>
        <taxon>Coccinellidae</taxon>
        <taxon>Epilachninae</taxon>
        <taxon>Epilachnini</taxon>
        <taxon>Henosepilachna</taxon>
    </lineage>
</organism>
<keyword evidence="3 7" id="KW-0645">Protease</keyword>
<keyword evidence="2" id="KW-0964">Secreted</keyword>
<evidence type="ECO:0000313" key="11">
    <source>
        <dbReference type="Proteomes" id="UP001431783"/>
    </source>
</evidence>
<dbReference type="InterPro" id="IPR001314">
    <property type="entry name" value="Peptidase_S1A"/>
</dbReference>
<keyword evidence="11" id="KW-1185">Reference proteome</keyword>
<feature type="domain" description="Peptidase S1" evidence="9">
    <location>
        <begin position="56"/>
        <end position="301"/>
    </location>
</feature>
<keyword evidence="6" id="KW-1015">Disulfide bond</keyword>
<dbReference type="PANTHER" id="PTHR24258:SF136">
    <property type="entry name" value="GH06673P-RELATED"/>
    <property type="match status" value="1"/>
</dbReference>
<dbReference type="Gene3D" id="2.40.10.10">
    <property type="entry name" value="Trypsin-like serine proteases"/>
    <property type="match status" value="1"/>
</dbReference>
<comment type="caution">
    <text evidence="10">The sequence shown here is derived from an EMBL/GenBank/DDBJ whole genome shotgun (WGS) entry which is preliminary data.</text>
</comment>
<evidence type="ECO:0000256" key="5">
    <source>
        <dbReference type="ARBA" id="ARBA00022825"/>
    </source>
</evidence>
<keyword evidence="4 7" id="KW-0378">Hydrolase</keyword>
<evidence type="ECO:0000256" key="3">
    <source>
        <dbReference type="ARBA" id="ARBA00022670"/>
    </source>
</evidence>
<keyword evidence="8" id="KW-0732">Signal</keyword>
<evidence type="ECO:0000256" key="4">
    <source>
        <dbReference type="ARBA" id="ARBA00022801"/>
    </source>
</evidence>
<evidence type="ECO:0000256" key="6">
    <source>
        <dbReference type="ARBA" id="ARBA00023157"/>
    </source>
</evidence>
<evidence type="ECO:0000256" key="8">
    <source>
        <dbReference type="SAM" id="SignalP"/>
    </source>
</evidence>
<dbReference type="SMART" id="SM00020">
    <property type="entry name" value="Tryp_SPc"/>
    <property type="match status" value="1"/>
</dbReference>
<dbReference type="Pfam" id="PF00089">
    <property type="entry name" value="Trypsin"/>
    <property type="match status" value="1"/>
</dbReference>
<dbReference type="FunFam" id="2.40.10.10:FF:000015">
    <property type="entry name" value="Atrial natriuretic peptide-converting enzyme"/>
    <property type="match status" value="1"/>
</dbReference>
<dbReference type="InterPro" id="IPR009003">
    <property type="entry name" value="Peptidase_S1_PA"/>
</dbReference>
<accession>A0AAW1V3D5</accession>
<dbReference type="CDD" id="cd00190">
    <property type="entry name" value="Tryp_SPc"/>
    <property type="match status" value="1"/>
</dbReference>
<dbReference type="PROSITE" id="PS50240">
    <property type="entry name" value="TRYPSIN_DOM"/>
    <property type="match status" value="1"/>
</dbReference>
<dbReference type="GO" id="GO:0005576">
    <property type="term" value="C:extracellular region"/>
    <property type="evidence" value="ECO:0007669"/>
    <property type="project" value="UniProtKB-SubCell"/>
</dbReference>
<protein>
    <recommendedName>
        <fullName evidence="9">Peptidase S1 domain-containing protein</fullName>
    </recommendedName>
</protein>
<keyword evidence="5 7" id="KW-0720">Serine protease</keyword>
<evidence type="ECO:0000313" key="10">
    <source>
        <dbReference type="EMBL" id="KAK9888000.1"/>
    </source>
</evidence>
<feature type="signal peptide" evidence="8">
    <location>
        <begin position="1"/>
        <end position="22"/>
    </location>
</feature>
<dbReference type="GO" id="GO:0004252">
    <property type="term" value="F:serine-type endopeptidase activity"/>
    <property type="evidence" value="ECO:0007669"/>
    <property type="project" value="InterPro"/>
</dbReference>
<dbReference type="PROSITE" id="PS00135">
    <property type="entry name" value="TRYPSIN_SER"/>
    <property type="match status" value="1"/>
</dbReference>
<dbReference type="AlphaFoldDB" id="A0AAW1V3D5"/>
<dbReference type="PANTHER" id="PTHR24258">
    <property type="entry name" value="SERINE PROTEASE-RELATED"/>
    <property type="match status" value="1"/>
</dbReference>
<evidence type="ECO:0000259" key="9">
    <source>
        <dbReference type="PROSITE" id="PS50240"/>
    </source>
</evidence>
<name>A0AAW1V3D5_9CUCU</name>